<dbReference type="GO" id="GO:0005737">
    <property type="term" value="C:cytoplasm"/>
    <property type="evidence" value="ECO:0007669"/>
    <property type="project" value="UniProtKB-SubCell"/>
</dbReference>
<dbReference type="Pfam" id="PF00701">
    <property type="entry name" value="DHDPS"/>
    <property type="match status" value="1"/>
</dbReference>
<evidence type="ECO:0000256" key="5">
    <source>
        <dbReference type="PIRNR" id="PIRNR001365"/>
    </source>
</evidence>
<dbReference type="PANTHER" id="PTHR12128">
    <property type="entry name" value="DIHYDRODIPICOLINATE SYNTHASE"/>
    <property type="match status" value="1"/>
</dbReference>
<evidence type="ECO:0000313" key="9">
    <source>
        <dbReference type="Proteomes" id="UP000321436"/>
    </source>
</evidence>
<protein>
    <submittedName>
        <fullName evidence="8">N-acetylneuraminate lyase</fullName>
    </submittedName>
</protein>
<dbReference type="RefSeq" id="WP_146857783.1">
    <property type="nucleotide sequence ID" value="NZ_BKAU01000001.1"/>
</dbReference>
<comment type="subcellular location">
    <subcellularLocation>
        <location evidence="1">Cytoplasm</location>
    </subcellularLocation>
</comment>
<proteinExistence type="inferred from homology"/>
<dbReference type="SUPFAM" id="SSF51569">
    <property type="entry name" value="Aldolase"/>
    <property type="match status" value="1"/>
</dbReference>
<gene>
    <name evidence="8" type="primary">nanA_1</name>
    <name evidence="8" type="ORF">CCY01nite_05630</name>
</gene>
<feature type="binding site" evidence="7">
    <location>
        <position position="209"/>
    </location>
    <ligand>
        <name>pyruvate</name>
        <dbReference type="ChEBI" id="CHEBI:15361"/>
    </ligand>
</feature>
<dbReference type="Gene3D" id="3.20.20.70">
    <property type="entry name" value="Aldolase class I"/>
    <property type="match status" value="1"/>
</dbReference>
<comment type="similarity">
    <text evidence="5">Belongs to the DapA family.</text>
</comment>
<evidence type="ECO:0000256" key="6">
    <source>
        <dbReference type="PIRSR" id="PIRSR001365-1"/>
    </source>
</evidence>
<dbReference type="PIRSF" id="PIRSF001365">
    <property type="entry name" value="DHDPS"/>
    <property type="match status" value="1"/>
</dbReference>
<evidence type="ECO:0000256" key="1">
    <source>
        <dbReference type="ARBA" id="ARBA00004496"/>
    </source>
</evidence>
<keyword evidence="4" id="KW-0119">Carbohydrate metabolism</keyword>
<evidence type="ECO:0000256" key="7">
    <source>
        <dbReference type="PIRSR" id="PIRSR001365-2"/>
    </source>
</evidence>
<keyword evidence="9" id="KW-1185">Reference proteome</keyword>
<feature type="active site" description="Schiff-base intermediate with substrate" evidence="6">
    <location>
        <position position="167"/>
    </location>
</feature>
<comment type="caution">
    <text evidence="8">The sequence shown here is derived from an EMBL/GenBank/DDBJ whole genome shotgun (WGS) entry which is preliminary data.</text>
</comment>
<feature type="active site" description="Proton donor/acceptor" evidence="6">
    <location>
        <position position="137"/>
    </location>
</feature>
<reference evidence="8 9" key="1">
    <citation type="submission" date="2019-07" db="EMBL/GenBank/DDBJ databases">
        <title>Whole genome shotgun sequence of Chitinophaga cymbidii NBRC 109752.</title>
        <authorList>
            <person name="Hosoyama A."/>
            <person name="Uohara A."/>
            <person name="Ohji S."/>
            <person name="Ichikawa N."/>
        </authorList>
    </citation>
    <scope>NUCLEOTIDE SEQUENCE [LARGE SCALE GENOMIC DNA]</scope>
    <source>
        <strain evidence="8 9">NBRC 109752</strain>
    </source>
</reference>
<name>A0A512RF28_9BACT</name>
<keyword evidence="2" id="KW-0963">Cytoplasm</keyword>
<dbReference type="EMBL" id="BKAU01000001">
    <property type="protein sequence ID" value="GEP94303.1"/>
    <property type="molecule type" value="Genomic_DNA"/>
</dbReference>
<dbReference type="Proteomes" id="UP000321436">
    <property type="component" value="Unassembled WGS sequence"/>
</dbReference>
<dbReference type="PRINTS" id="PR00146">
    <property type="entry name" value="DHPICSNTHASE"/>
</dbReference>
<dbReference type="OrthoDB" id="9778880at2"/>
<evidence type="ECO:0000313" key="8">
    <source>
        <dbReference type="EMBL" id="GEP94303.1"/>
    </source>
</evidence>
<dbReference type="PANTHER" id="PTHR12128:SF21">
    <property type="entry name" value="N-ACETYLNEURAMINATE LYASE"/>
    <property type="match status" value="1"/>
</dbReference>
<dbReference type="SMART" id="SM01130">
    <property type="entry name" value="DHDPS"/>
    <property type="match status" value="1"/>
</dbReference>
<dbReference type="GO" id="GO:0016829">
    <property type="term" value="F:lyase activity"/>
    <property type="evidence" value="ECO:0007669"/>
    <property type="project" value="UniProtKB-KW"/>
</dbReference>
<dbReference type="InterPro" id="IPR013785">
    <property type="entry name" value="Aldolase_TIM"/>
</dbReference>
<evidence type="ECO:0000256" key="3">
    <source>
        <dbReference type="ARBA" id="ARBA00023239"/>
    </source>
</evidence>
<dbReference type="InterPro" id="IPR002220">
    <property type="entry name" value="DapA-like"/>
</dbReference>
<accession>A0A512RF28</accession>
<organism evidence="8 9">
    <name type="scientific">Chitinophaga cymbidii</name>
    <dbReference type="NCBI Taxonomy" id="1096750"/>
    <lineage>
        <taxon>Bacteria</taxon>
        <taxon>Pseudomonadati</taxon>
        <taxon>Bacteroidota</taxon>
        <taxon>Chitinophagia</taxon>
        <taxon>Chitinophagales</taxon>
        <taxon>Chitinophagaceae</taxon>
        <taxon>Chitinophaga</taxon>
    </lineage>
</organism>
<sequence>MNKITGLIAATFAAYHEDGSINLDIIPTIVDKMIADGLTGVFICGTNGEGPNLKTEERMAIAEAYVKAAQKRILVLVHVGHSSIAECRKLAAHAEQIGADAISSVAAFYFKPTTVSGLVKCMAKIAAAAPNTPFYYYNIPTLTGVALDMVSFLKLAEDAIPTLAGIKYTASTLHEYQACLNYKNGKFDILFGYDEMLLPALAVGAKGAIGSTYTFAAPIYHQVMKLYQEGKQEQAAQWQLHSVNMVRCLVKYPPIPAQRAIMQIKGLELGDCRLPLEPLSADDTLAFKAELTEIGFFELVNQNPNRYDKKQFSQNENKSM</sequence>
<evidence type="ECO:0000256" key="2">
    <source>
        <dbReference type="ARBA" id="ARBA00022490"/>
    </source>
</evidence>
<dbReference type="AlphaFoldDB" id="A0A512RF28"/>
<evidence type="ECO:0000256" key="4">
    <source>
        <dbReference type="ARBA" id="ARBA00023277"/>
    </source>
</evidence>
<keyword evidence="3 5" id="KW-0456">Lyase</keyword>